<keyword evidence="3" id="KW-0809">Transit peptide</keyword>
<dbReference type="GO" id="GO:0009507">
    <property type="term" value="C:chloroplast"/>
    <property type="evidence" value="ECO:0000318"/>
    <property type="project" value="GO_Central"/>
</dbReference>
<keyword evidence="2" id="KW-0806">Transcription termination</keyword>
<dbReference type="GO" id="GO:0006353">
    <property type="term" value="P:DNA-templated transcription termination"/>
    <property type="evidence" value="ECO:0007669"/>
    <property type="project" value="UniProtKB-KW"/>
</dbReference>
<dbReference type="InterPro" id="IPR003690">
    <property type="entry name" value="MTERF"/>
</dbReference>
<evidence type="ECO:0000313" key="5">
    <source>
        <dbReference type="Proteomes" id="UP000030748"/>
    </source>
</evidence>
<evidence type="ECO:0000256" key="1">
    <source>
        <dbReference type="ARBA" id="ARBA00007692"/>
    </source>
</evidence>
<proteinExistence type="inferred from homology"/>
<dbReference type="PANTHER" id="PTHR13068">
    <property type="entry name" value="CGI-12 PROTEIN-RELATED"/>
    <property type="match status" value="1"/>
</dbReference>
<dbReference type="GO" id="GO:0009658">
    <property type="term" value="P:chloroplast organization"/>
    <property type="evidence" value="ECO:0000318"/>
    <property type="project" value="GO_Central"/>
</dbReference>
<keyword evidence="2" id="KW-0804">Transcription</keyword>
<evidence type="ECO:0000256" key="2">
    <source>
        <dbReference type="ARBA" id="ARBA00022472"/>
    </source>
</evidence>
<dbReference type="eggNOG" id="KOG1267">
    <property type="taxonomic scope" value="Eukaryota"/>
</dbReference>
<dbReference type="PANTHER" id="PTHR13068:SF130">
    <property type="entry name" value="TRANSCRIPTION TERMINATION FACTOR MTERF6, CHLOROPLASTIC_MITOCHONDRIAL-LIKE"/>
    <property type="match status" value="1"/>
</dbReference>
<dbReference type="FunFam" id="1.25.70.10:FF:000001">
    <property type="entry name" value="Mitochondrial transcription termination factor-like"/>
    <property type="match status" value="1"/>
</dbReference>
<accession>A0A022RC87</accession>
<organism evidence="4 5">
    <name type="scientific">Erythranthe guttata</name>
    <name type="common">Yellow monkey flower</name>
    <name type="synonym">Mimulus guttatus</name>
    <dbReference type="NCBI Taxonomy" id="4155"/>
    <lineage>
        <taxon>Eukaryota</taxon>
        <taxon>Viridiplantae</taxon>
        <taxon>Streptophyta</taxon>
        <taxon>Embryophyta</taxon>
        <taxon>Tracheophyta</taxon>
        <taxon>Spermatophyta</taxon>
        <taxon>Magnoliopsida</taxon>
        <taxon>eudicotyledons</taxon>
        <taxon>Gunneridae</taxon>
        <taxon>Pentapetalae</taxon>
        <taxon>asterids</taxon>
        <taxon>lamiids</taxon>
        <taxon>Lamiales</taxon>
        <taxon>Phrymaceae</taxon>
        <taxon>Erythranthe</taxon>
    </lineage>
</organism>
<dbReference type="Gene3D" id="1.25.70.10">
    <property type="entry name" value="Transcription termination factor 3, mitochondrial"/>
    <property type="match status" value="1"/>
</dbReference>
<keyword evidence="5" id="KW-1185">Reference proteome</keyword>
<evidence type="ECO:0000313" key="4">
    <source>
        <dbReference type="EMBL" id="EYU36515.1"/>
    </source>
</evidence>
<dbReference type="InterPro" id="IPR038538">
    <property type="entry name" value="MTERF_sf"/>
</dbReference>
<name>A0A022RC87_ERYGU</name>
<gene>
    <name evidence="4" type="ORF">MIMGU_mgv1a024717mg</name>
</gene>
<dbReference type="GO" id="GO:0003676">
    <property type="term" value="F:nucleic acid binding"/>
    <property type="evidence" value="ECO:0007669"/>
    <property type="project" value="InterPro"/>
</dbReference>
<dbReference type="EMBL" id="KI630592">
    <property type="protein sequence ID" value="EYU36515.1"/>
    <property type="molecule type" value="Genomic_DNA"/>
</dbReference>
<reference evidence="4 5" key="1">
    <citation type="journal article" date="2013" name="Proc. Natl. Acad. Sci. U.S.A.">
        <title>Fine-scale variation in meiotic recombination in Mimulus inferred from population shotgun sequencing.</title>
        <authorList>
            <person name="Hellsten U."/>
            <person name="Wright K.M."/>
            <person name="Jenkins J."/>
            <person name="Shu S."/>
            <person name="Yuan Y."/>
            <person name="Wessler S.R."/>
            <person name="Schmutz J."/>
            <person name="Willis J.H."/>
            <person name="Rokhsar D.S."/>
        </authorList>
    </citation>
    <scope>NUCLEOTIDE SEQUENCE [LARGE SCALE GENOMIC DNA]</scope>
    <source>
        <strain evidence="5">cv. DUN x IM62</strain>
    </source>
</reference>
<protein>
    <submittedName>
        <fullName evidence="4">Uncharacterized protein</fullName>
    </submittedName>
</protein>
<comment type="similarity">
    <text evidence="1">Belongs to the mTERF family.</text>
</comment>
<feature type="non-terminal residue" evidence="4">
    <location>
        <position position="274"/>
    </location>
</feature>
<dbReference type="Pfam" id="PF02536">
    <property type="entry name" value="mTERF"/>
    <property type="match status" value="2"/>
</dbReference>
<sequence length="274" mass="31926">MENILKSWPELLSANLDKIIKPKIKIFQEFGFSANEIVEMISKEPSILHSSADKRVIPSLSVLKGLLGSTAEVAKFLRVSGWYLKTDLDKTLVPNMNFLISCGIPTEKIIWLMYYFPRFLLQKPENMEKFVARADQLGANRSSKMFVHSVRAVSSMNNDTWEHKLKAFRDLGFSEEGIVRLFRVEPLLFCISEEKIRKLERFLLATGKYDLSCIVKNPTSLTRSIEKRYEPRFQVLEILERKNLIKNWPSFSALYKMTDNKFFEKFVSPYYNEV</sequence>
<evidence type="ECO:0000256" key="3">
    <source>
        <dbReference type="ARBA" id="ARBA00022946"/>
    </source>
</evidence>
<dbReference type="AlphaFoldDB" id="A0A022RC87"/>
<dbReference type="SMART" id="SM00733">
    <property type="entry name" value="Mterf"/>
    <property type="match status" value="6"/>
</dbReference>
<keyword evidence="2" id="KW-0805">Transcription regulation</keyword>
<dbReference type="Proteomes" id="UP000030748">
    <property type="component" value="Unassembled WGS sequence"/>
</dbReference>